<evidence type="ECO:0000256" key="7">
    <source>
        <dbReference type="PROSITE-ProRule" id="PRU00169"/>
    </source>
</evidence>
<evidence type="ECO:0000256" key="3">
    <source>
        <dbReference type="ARBA" id="ARBA00022553"/>
    </source>
</evidence>
<keyword evidence="10" id="KW-0472">Membrane</keyword>
<dbReference type="SMART" id="SM00388">
    <property type="entry name" value="HisKA"/>
    <property type="match status" value="1"/>
</dbReference>
<dbReference type="CDD" id="cd00082">
    <property type="entry name" value="HisKA"/>
    <property type="match status" value="1"/>
</dbReference>
<dbReference type="OrthoDB" id="1116352at2"/>
<keyword evidence="4" id="KW-0805">Transcription regulation</keyword>
<feature type="domain" description="Response regulatory" evidence="13">
    <location>
        <begin position="681"/>
        <end position="796"/>
    </location>
</feature>
<gene>
    <name evidence="14" type="ORF">AS203_01015</name>
</gene>
<dbReference type="PROSITE" id="PS50005">
    <property type="entry name" value="TPR"/>
    <property type="match status" value="1"/>
</dbReference>
<dbReference type="GO" id="GO:0043565">
    <property type="term" value="F:sequence-specific DNA binding"/>
    <property type="evidence" value="ECO:0007669"/>
    <property type="project" value="InterPro"/>
</dbReference>
<feature type="repeat" description="TPR" evidence="8">
    <location>
        <begin position="104"/>
        <end position="137"/>
    </location>
</feature>
<dbReference type="Pfam" id="PF13424">
    <property type="entry name" value="TPR_12"/>
    <property type="match status" value="1"/>
</dbReference>
<evidence type="ECO:0000259" key="13">
    <source>
        <dbReference type="PROSITE" id="PS50110"/>
    </source>
</evidence>
<feature type="domain" description="Histidine kinase" evidence="12">
    <location>
        <begin position="429"/>
        <end position="643"/>
    </location>
</feature>
<dbReference type="InterPro" id="IPR036097">
    <property type="entry name" value="HisK_dim/P_sf"/>
</dbReference>
<dbReference type="InterPro" id="IPR011990">
    <property type="entry name" value="TPR-like_helical_dom_sf"/>
</dbReference>
<dbReference type="SUPFAM" id="SSF47384">
    <property type="entry name" value="Homodimeric domain of signal transducing histidine kinase"/>
    <property type="match status" value="1"/>
</dbReference>
<dbReference type="InterPro" id="IPR003661">
    <property type="entry name" value="HisK_dim/P_dom"/>
</dbReference>
<dbReference type="SUPFAM" id="SSF46689">
    <property type="entry name" value="Homeodomain-like"/>
    <property type="match status" value="1"/>
</dbReference>
<dbReference type="InterPro" id="IPR001789">
    <property type="entry name" value="Sig_transdc_resp-reg_receiver"/>
</dbReference>
<accession>A0A0S2KHR8</accession>
<dbReference type="SUPFAM" id="SSF52172">
    <property type="entry name" value="CheY-like"/>
    <property type="match status" value="1"/>
</dbReference>
<dbReference type="PANTHER" id="PTHR43547">
    <property type="entry name" value="TWO-COMPONENT HISTIDINE KINASE"/>
    <property type="match status" value="1"/>
</dbReference>
<keyword evidence="6" id="KW-0804">Transcription</keyword>
<dbReference type="eggNOG" id="COG2205">
    <property type="taxonomic scope" value="Bacteria"/>
</dbReference>
<keyword evidence="10" id="KW-0812">Transmembrane</keyword>
<evidence type="ECO:0000256" key="1">
    <source>
        <dbReference type="ARBA" id="ARBA00000085"/>
    </source>
</evidence>
<dbReference type="SUPFAM" id="SSF55874">
    <property type="entry name" value="ATPase domain of HSP90 chaperone/DNA topoisomerase II/histidine kinase"/>
    <property type="match status" value="1"/>
</dbReference>
<protein>
    <recommendedName>
        <fullName evidence="2">histidine kinase</fullName>
        <ecNumber evidence="2">2.7.13.3</ecNumber>
    </recommendedName>
</protein>
<dbReference type="CDD" id="cd17574">
    <property type="entry name" value="REC_OmpR"/>
    <property type="match status" value="1"/>
</dbReference>
<dbReference type="EMBL" id="CP013195">
    <property type="protein sequence ID" value="ALO47857.1"/>
    <property type="molecule type" value="Genomic_DNA"/>
</dbReference>
<dbReference type="Pfam" id="PF02518">
    <property type="entry name" value="HATPase_c"/>
    <property type="match status" value="1"/>
</dbReference>
<keyword evidence="10" id="KW-1133">Transmembrane helix</keyword>
<keyword evidence="8" id="KW-0802">TPR repeat</keyword>
<evidence type="ECO:0000313" key="15">
    <source>
        <dbReference type="Proteomes" id="UP000056252"/>
    </source>
</evidence>
<evidence type="ECO:0000256" key="6">
    <source>
        <dbReference type="ARBA" id="ARBA00023163"/>
    </source>
</evidence>
<evidence type="ECO:0000256" key="9">
    <source>
        <dbReference type="SAM" id="MobiDB-lite"/>
    </source>
</evidence>
<dbReference type="GO" id="GO:0003700">
    <property type="term" value="F:DNA-binding transcription factor activity"/>
    <property type="evidence" value="ECO:0007669"/>
    <property type="project" value="InterPro"/>
</dbReference>
<feature type="modified residue" description="4-aspartylphosphate" evidence="7">
    <location>
        <position position="729"/>
    </location>
</feature>
<dbReference type="InterPro" id="IPR005467">
    <property type="entry name" value="His_kinase_dom"/>
</dbReference>
<dbReference type="InterPro" id="IPR019734">
    <property type="entry name" value="TPR_rpt"/>
</dbReference>
<evidence type="ECO:0000313" key="14">
    <source>
        <dbReference type="EMBL" id="ALO47857.1"/>
    </source>
</evidence>
<dbReference type="Gene3D" id="3.40.50.2300">
    <property type="match status" value="1"/>
</dbReference>
<evidence type="ECO:0000256" key="2">
    <source>
        <dbReference type="ARBA" id="ARBA00012438"/>
    </source>
</evidence>
<dbReference type="RefSeq" id="WP_060544106.1">
    <property type="nucleotide sequence ID" value="NZ_CP013195.1"/>
</dbReference>
<sequence length="928" mass="104038">MKWSVFRRCTPIVLLLVSCTDRPSGFTSDERHVVDSIVKTVHSVDSLALLHKRMEATGNQLGSIVVLREWGKALRNESRFDEALRVHGEGLKLAETLCDTLEWVQALNNIGTVYRRLGVLDAAQEYHYRALRLSEACTDTSFTAKKNRLRSLNGLGNIYLTLGNYERADSALRLALAGEKALGSVVGQAIDFANLGSIFKYRKQNDSAWVYYRHSMALNTEAGNVVGIALCHTFYGSLYEDARQYDRAYAEYQTAYAMMKESKDEWHALESQMALAHIDYATGNSVRALDNLHQAEMTARKIKSKEHLAGIHDMYYRLYERQGDYRKALENHVAASALRDSMVGMEKMNRIQNVSLNVERRQQLEQMGRARQELESERTAKLGILYAGILLIVLLLLIVAFLYYSGRMKRRNHRLLKKMSQLRENFFTNITHEFRTPLSVILGLSRDMAQDKEASGPIRERACTIERQGNSLLQLINQLLDISKVKSAVGDPDWCHGDIAVQVGMIVESYRDYARSRGIDLQFIAKGDTKVDFVPDYVNKILNNLLSNALKFTPQYGRVSVSLWRDGRCLLLDVADTGKGILPESVAHIFEPFYQAESEAAHLGTGVGLALVKQIVDAVGGTITVESVLDKGTTFRLSIPVSHGKKQYADVGPNETVNTPLLPEHSAVPDDSAASDNDSRRLLIIEDNGDVAAYIGSQLADRYAIYYASDGLGGLEKAKQLVPDLIITDLMMPGMSGLDVCRQVRGDAVINHVPIIIVTAKISEVDRVEGLKAGADAYLTKPFNSEELRTRVAKLMEQRCLLREKYSQEPGDEEDTTSQDHVNRRFLLTVTDHIYLLINDGQNVDVTQLASRMCMSNSQFYRKMTALTGQSPAAYIQRIKIKKAKLLLDKNPRMSFKEVSELCGFSDYSTFIRAFKAICGVTPSQYVK</sequence>
<dbReference type="Gene3D" id="1.10.10.60">
    <property type="entry name" value="Homeodomain-like"/>
    <property type="match status" value="2"/>
</dbReference>
<dbReference type="PROSITE" id="PS51257">
    <property type="entry name" value="PROKAR_LIPOPROTEIN"/>
    <property type="match status" value="1"/>
</dbReference>
<evidence type="ECO:0000256" key="4">
    <source>
        <dbReference type="ARBA" id="ARBA00023015"/>
    </source>
</evidence>
<dbReference type="InterPro" id="IPR003594">
    <property type="entry name" value="HATPase_dom"/>
</dbReference>
<keyword evidence="15" id="KW-1185">Reference proteome</keyword>
<keyword evidence="14" id="KW-0418">Kinase</keyword>
<organism evidence="14 15">
    <name type="scientific">Hoylesella enoeca</name>
    <dbReference type="NCBI Taxonomy" id="76123"/>
    <lineage>
        <taxon>Bacteria</taxon>
        <taxon>Pseudomonadati</taxon>
        <taxon>Bacteroidota</taxon>
        <taxon>Bacteroidia</taxon>
        <taxon>Bacteroidales</taxon>
        <taxon>Prevotellaceae</taxon>
        <taxon>Hoylesella</taxon>
    </lineage>
</organism>
<dbReference type="PANTHER" id="PTHR43547:SF2">
    <property type="entry name" value="HYBRID SIGNAL TRANSDUCTION HISTIDINE KINASE C"/>
    <property type="match status" value="1"/>
</dbReference>
<dbReference type="InterPro" id="IPR004358">
    <property type="entry name" value="Sig_transdc_His_kin-like_C"/>
</dbReference>
<keyword evidence="5" id="KW-0238">DNA-binding</keyword>
<dbReference type="SMART" id="SM00342">
    <property type="entry name" value="HTH_ARAC"/>
    <property type="match status" value="1"/>
</dbReference>
<dbReference type="InterPro" id="IPR018060">
    <property type="entry name" value="HTH_AraC"/>
</dbReference>
<dbReference type="Proteomes" id="UP000056252">
    <property type="component" value="Chromosome"/>
</dbReference>
<dbReference type="Gene3D" id="1.25.40.10">
    <property type="entry name" value="Tetratricopeptide repeat domain"/>
    <property type="match status" value="2"/>
</dbReference>
<dbReference type="AlphaFoldDB" id="A0A0S2KHR8"/>
<dbReference type="PROSITE" id="PS00041">
    <property type="entry name" value="HTH_ARAC_FAMILY_1"/>
    <property type="match status" value="1"/>
</dbReference>
<evidence type="ECO:0000256" key="10">
    <source>
        <dbReference type="SAM" id="Phobius"/>
    </source>
</evidence>
<proteinExistence type="predicted"/>
<reference evidence="15" key="1">
    <citation type="submission" date="2015-11" db="EMBL/GenBank/DDBJ databases">
        <authorList>
            <person name="Holder M.E."/>
            <person name="Ajami N.J."/>
            <person name="Petrosino J.F."/>
        </authorList>
    </citation>
    <scope>NUCLEOTIDE SEQUENCE [LARGE SCALE GENOMIC DNA]</scope>
    <source>
        <strain evidence="15">F0113</strain>
    </source>
</reference>
<dbReference type="Pfam" id="PF12833">
    <property type="entry name" value="HTH_18"/>
    <property type="match status" value="1"/>
</dbReference>
<dbReference type="Gene3D" id="1.10.287.130">
    <property type="match status" value="1"/>
</dbReference>
<evidence type="ECO:0000256" key="5">
    <source>
        <dbReference type="ARBA" id="ARBA00023125"/>
    </source>
</evidence>
<dbReference type="GO" id="GO:0000155">
    <property type="term" value="F:phosphorelay sensor kinase activity"/>
    <property type="evidence" value="ECO:0007669"/>
    <property type="project" value="InterPro"/>
</dbReference>
<dbReference type="SMART" id="SM00448">
    <property type="entry name" value="REC"/>
    <property type="match status" value="1"/>
</dbReference>
<dbReference type="InterPro" id="IPR009057">
    <property type="entry name" value="Homeodomain-like_sf"/>
</dbReference>
<dbReference type="Pfam" id="PF00512">
    <property type="entry name" value="HisKA"/>
    <property type="match status" value="1"/>
</dbReference>
<dbReference type="STRING" id="76123.AS203_01015"/>
<dbReference type="InterPro" id="IPR018062">
    <property type="entry name" value="HTH_AraC-typ_CS"/>
</dbReference>
<dbReference type="PROSITE" id="PS01124">
    <property type="entry name" value="HTH_ARAC_FAMILY_2"/>
    <property type="match status" value="1"/>
</dbReference>
<comment type="catalytic activity">
    <reaction evidence="1">
        <text>ATP + protein L-histidine = ADP + protein N-phospho-L-histidine.</text>
        <dbReference type="EC" id="2.7.13.3"/>
    </reaction>
</comment>
<dbReference type="EC" id="2.7.13.3" evidence="2"/>
<dbReference type="KEGG" id="peo:AS203_01015"/>
<name>A0A0S2KHR8_9BACT</name>
<dbReference type="Pfam" id="PF00072">
    <property type="entry name" value="Response_reg"/>
    <property type="match status" value="1"/>
</dbReference>
<dbReference type="SMART" id="SM00028">
    <property type="entry name" value="TPR"/>
    <property type="match status" value="6"/>
</dbReference>
<keyword evidence="3 7" id="KW-0597">Phosphoprotein</keyword>
<evidence type="ECO:0000259" key="11">
    <source>
        <dbReference type="PROSITE" id="PS01124"/>
    </source>
</evidence>
<dbReference type="PROSITE" id="PS50110">
    <property type="entry name" value="RESPONSE_REGULATORY"/>
    <property type="match status" value="1"/>
</dbReference>
<feature type="domain" description="HTH araC/xylS-type" evidence="11">
    <location>
        <begin position="824"/>
        <end position="928"/>
    </location>
</feature>
<evidence type="ECO:0000259" key="12">
    <source>
        <dbReference type="PROSITE" id="PS50109"/>
    </source>
</evidence>
<dbReference type="PROSITE" id="PS50109">
    <property type="entry name" value="HIS_KIN"/>
    <property type="match status" value="1"/>
</dbReference>
<dbReference type="InterPro" id="IPR011006">
    <property type="entry name" value="CheY-like_superfamily"/>
</dbReference>
<evidence type="ECO:0000256" key="8">
    <source>
        <dbReference type="PROSITE-ProRule" id="PRU00339"/>
    </source>
</evidence>
<dbReference type="SUPFAM" id="SSF48452">
    <property type="entry name" value="TPR-like"/>
    <property type="match status" value="2"/>
</dbReference>
<dbReference type="InterPro" id="IPR036890">
    <property type="entry name" value="HATPase_C_sf"/>
</dbReference>
<dbReference type="eggNOG" id="COG0457">
    <property type="taxonomic scope" value="Bacteria"/>
</dbReference>
<dbReference type="PRINTS" id="PR00344">
    <property type="entry name" value="BCTRLSENSOR"/>
</dbReference>
<dbReference type="Gene3D" id="3.30.565.10">
    <property type="entry name" value="Histidine kinase-like ATPase, C-terminal domain"/>
    <property type="match status" value="1"/>
</dbReference>
<feature type="transmembrane region" description="Helical" evidence="10">
    <location>
        <begin position="384"/>
        <end position="404"/>
    </location>
</feature>
<dbReference type="SMART" id="SM00387">
    <property type="entry name" value="HATPase_c"/>
    <property type="match status" value="1"/>
</dbReference>
<keyword evidence="14" id="KW-0808">Transferase</keyword>
<feature type="region of interest" description="Disordered" evidence="9">
    <location>
        <begin position="648"/>
        <end position="675"/>
    </location>
</feature>